<evidence type="ECO:0000313" key="2">
    <source>
        <dbReference type="Proteomes" id="UP000242222"/>
    </source>
</evidence>
<protein>
    <recommendedName>
        <fullName evidence="3">GNAT family N-acetyltransferase</fullName>
    </recommendedName>
</protein>
<sequence>MSIILRHASLQEVHPLYNQLPEFETRCSLNDMALRIADKPHLVRIAEIDGKMAGSRLGYAPDENGFYS</sequence>
<keyword evidence="2" id="KW-1185">Reference proteome</keyword>
<dbReference type="RefSeq" id="WP_230479579.1">
    <property type="nucleotide sequence ID" value="NZ_FOVC01000007.1"/>
</dbReference>
<dbReference type="Proteomes" id="UP000242222">
    <property type="component" value="Unassembled WGS sequence"/>
</dbReference>
<evidence type="ECO:0000313" key="1">
    <source>
        <dbReference type="EMBL" id="SFN41970.1"/>
    </source>
</evidence>
<dbReference type="EMBL" id="FOVC01000007">
    <property type="protein sequence ID" value="SFN41970.1"/>
    <property type="molecule type" value="Genomic_DNA"/>
</dbReference>
<reference evidence="2" key="1">
    <citation type="submission" date="2016-10" db="EMBL/GenBank/DDBJ databases">
        <authorList>
            <person name="Varghese N."/>
            <person name="Submissions S."/>
        </authorList>
    </citation>
    <scope>NUCLEOTIDE SEQUENCE [LARGE SCALE GENOMIC DNA]</scope>
    <source>
        <strain evidence="2">N6PO6</strain>
    </source>
</reference>
<accession>A0A1I4YWG4</accession>
<name>A0A1I4YWG4_9GAMM</name>
<organism evidence="1 2">
    <name type="scientific">Izhakiella capsodis</name>
    <dbReference type="NCBI Taxonomy" id="1367852"/>
    <lineage>
        <taxon>Bacteria</taxon>
        <taxon>Pseudomonadati</taxon>
        <taxon>Pseudomonadota</taxon>
        <taxon>Gammaproteobacteria</taxon>
        <taxon>Enterobacterales</taxon>
        <taxon>Erwiniaceae</taxon>
        <taxon>Izhakiella</taxon>
    </lineage>
</organism>
<proteinExistence type="predicted"/>
<dbReference type="AlphaFoldDB" id="A0A1I4YWG4"/>
<evidence type="ECO:0008006" key="3">
    <source>
        <dbReference type="Google" id="ProtNLM"/>
    </source>
</evidence>
<dbReference type="STRING" id="1367852.SAMN05216516_10757"/>
<gene>
    <name evidence="1" type="ORF">SAMN05216516_10757</name>
</gene>